<evidence type="ECO:0000313" key="4">
    <source>
        <dbReference type="Proteomes" id="UP000029736"/>
    </source>
</evidence>
<dbReference type="SUPFAM" id="SSF81901">
    <property type="entry name" value="HCP-like"/>
    <property type="match status" value="1"/>
</dbReference>
<keyword evidence="2" id="KW-0472">Membrane</keyword>
<dbReference type="AlphaFoldDB" id="A0A098S7N8"/>
<protein>
    <recommendedName>
        <fullName evidence="5">Tetratricopeptide repeat protein</fullName>
    </recommendedName>
</protein>
<dbReference type="Proteomes" id="UP000029736">
    <property type="component" value="Unassembled WGS sequence"/>
</dbReference>
<keyword evidence="2" id="KW-1133">Transmembrane helix</keyword>
<feature type="transmembrane region" description="Helical" evidence="2">
    <location>
        <begin position="31"/>
        <end position="49"/>
    </location>
</feature>
<keyword evidence="2" id="KW-0812">Transmembrane</keyword>
<dbReference type="EMBL" id="JPOS01000038">
    <property type="protein sequence ID" value="KGE87102.1"/>
    <property type="molecule type" value="Genomic_DNA"/>
</dbReference>
<feature type="transmembrane region" description="Helical" evidence="2">
    <location>
        <begin position="7"/>
        <end position="25"/>
    </location>
</feature>
<dbReference type="OrthoDB" id="1494476at2"/>
<proteinExistence type="predicted"/>
<evidence type="ECO:0000256" key="2">
    <source>
        <dbReference type="SAM" id="Phobius"/>
    </source>
</evidence>
<feature type="region of interest" description="Disordered" evidence="1">
    <location>
        <begin position="173"/>
        <end position="198"/>
    </location>
</feature>
<dbReference type="RefSeq" id="WP_044222433.1">
    <property type="nucleotide sequence ID" value="NZ_JBKAGJ010000015.1"/>
</dbReference>
<keyword evidence="4" id="KW-1185">Reference proteome</keyword>
<comment type="caution">
    <text evidence="3">The sequence shown here is derived from an EMBL/GenBank/DDBJ whole genome shotgun (WGS) entry which is preliminary data.</text>
</comment>
<name>A0A098S7N8_9BACT</name>
<reference evidence="3 4" key="1">
    <citation type="journal article" date="2014" name="Int. J. Syst. Evol. Microbiol.">
        <title>Phaeodactylibacter xiamenensis gen. nov., sp. nov., a member of the family Saprospiraceae isolated from the marine alga Phaeodactylum tricornutum.</title>
        <authorList>
            <person name="Chen Z.Jr."/>
            <person name="Lei X."/>
            <person name="Lai Q."/>
            <person name="Li Y."/>
            <person name="Zhang B."/>
            <person name="Zhang J."/>
            <person name="Zhang H."/>
            <person name="Yang L."/>
            <person name="Zheng W."/>
            <person name="Tian Y."/>
            <person name="Yu Z."/>
            <person name="Xu H.Jr."/>
            <person name="Zheng T."/>
        </authorList>
    </citation>
    <scope>NUCLEOTIDE SEQUENCE [LARGE SCALE GENOMIC DNA]</scope>
    <source>
        <strain evidence="3 4">KD52</strain>
    </source>
</reference>
<dbReference type="STRING" id="1524460.IX84_15660"/>
<sequence length="198" mass="22484">MLTINIYLKFALIAVGLIGGIALWATMGVWYGIWFVILGLVMLATYIFLGTVQSAAEMLQQSDFEGANERLNLTLKPEWLYATNRAYFCMIKGSTALAQKNVEEGEKWLKKAEEVEVPTDNERAMLQLQLANIAASKGRWKQAERHYRVAKGCKITEPNIKEQFNMFEKQFKNRGAAKQSGQMGGFRPGGKRRRPKMR</sequence>
<evidence type="ECO:0000313" key="3">
    <source>
        <dbReference type="EMBL" id="KGE87102.1"/>
    </source>
</evidence>
<dbReference type="InterPro" id="IPR011990">
    <property type="entry name" value="TPR-like_helical_dom_sf"/>
</dbReference>
<evidence type="ECO:0008006" key="5">
    <source>
        <dbReference type="Google" id="ProtNLM"/>
    </source>
</evidence>
<gene>
    <name evidence="3" type="ORF">IX84_15660</name>
</gene>
<organism evidence="3 4">
    <name type="scientific">Phaeodactylibacter xiamenensis</name>
    <dbReference type="NCBI Taxonomy" id="1524460"/>
    <lineage>
        <taxon>Bacteria</taxon>
        <taxon>Pseudomonadati</taxon>
        <taxon>Bacteroidota</taxon>
        <taxon>Saprospiria</taxon>
        <taxon>Saprospirales</taxon>
        <taxon>Haliscomenobacteraceae</taxon>
        <taxon>Phaeodactylibacter</taxon>
    </lineage>
</organism>
<evidence type="ECO:0000256" key="1">
    <source>
        <dbReference type="SAM" id="MobiDB-lite"/>
    </source>
</evidence>
<dbReference type="Gene3D" id="1.25.40.10">
    <property type="entry name" value="Tetratricopeptide repeat domain"/>
    <property type="match status" value="1"/>
</dbReference>
<accession>A0A098S7N8</accession>
<feature type="compositionally biased region" description="Basic residues" evidence="1">
    <location>
        <begin position="189"/>
        <end position="198"/>
    </location>
</feature>